<dbReference type="RefSeq" id="WP_027462836.1">
    <property type="nucleotide sequence ID" value="NZ_CP021084.1"/>
</dbReference>
<reference evidence="2 3" key="1">
    <citation type="submission" date="2017-05" db="EMBL/GenBank/DDBJ databases">
        <title>The complete genome sequence of Deinococcus ficus isolated from the rhizosphere of the Ficus religiosa L. in Taiwan.</title>
        <authorList>
            <person name="Wu K.-M."/>
            <person name="Liao T.-L."/>
            <person name="Liu Y.-M."/>
            <person name="Young C.-C."/>
            <person name="Tsai S.-F."/>
        </authorList>
    </citation>
    <scope>NUCLEOTIDE SEQUENCE [LARGE SCALE GENOMIC DNA]</scope>
    <source>
        <strain evidence="2 3">CC-FR2-10</strain>
        <plasmid evidence="3">pdfi3</plasmid>
    </source>
</reference>
<sequence>MSPTARRVIKGAQIVLLVLFLVSVTVRFWMPEWTGTSHLVSLVLLGVSTLLSAWQSRTDRGYWPLTLPLGLLLLTSLLIFVTRTW</sequence>
<keyword evidence="1" id="KW-0812">Transmembrane</keyword>
<feature type="transmembrane region" description="Helical" evidence="1">
    <location>
        <begin position="36"/>
        <end position="54"/>
    </location>
</feature>
<dbReference type="KEGG" id="dfc:DFI_19590"/>
<dbReference type="Proteomes" id="UP000259030">
    <property type="component" value="Plasmid pDFI3"/>
</dbReference>
<accession>A0A221T3D9</accession>
<keyword evidence="3" id="KW-1185">Reference proteome</keyword>
<name>A0A221T3D9_9DEIO</name>
<dbReference type="EMBL" id="CP021084">
    <property type="protein sequence ID" value="ASN83403.1"/>
    <property type="molecule type" value="Genomic_DNA"/>
</dbReference>
<gene>
    <name evidence="2" type="ORF">DFI_19590</name>
</gene>
<feature type="transmembrane region" description="Helical" evidence="1">
    <location>
        <begin position="12"/>
        <end position="30"/>
    </location>
</feature>
<protein>
    <submittedName>
        <fullName evidence="2">Uncharacterized protein</fullName>
    </submittedName>
</protein>
<geneLocation type="plasmid" evidence="3">
    <name>pdfi3</name>
</geneLocation>
<proteinExistence type="predicted"/>
<evidence type="ECO:0000256" key="1">
    <source>
        <dbReference type="SAM" id="Phobius"/>
    </source>
</evidence>
<keyword evidence="1" id="KW-0472">Membrane</keyword>
<evidence type="ECO:0000313" key="3">
    <source>
        <dbReference type="Proteomes" id="UP000259030"/>
    </source>
</evidence>
<feature type="transmembrane region" description="Helical" evidence="1">
    <location>
        <begin position="61"/>
        <end position="81"/>
    </location>
</feature>
<dbReference type="AlphaFoldDB" id="A0A221T3D9"/>
<organism evidence="2 3">
    <name type="scientific">Deinococcus ficus</name>
    <dbReference type="NCBI Taxonomy" id="317577"/>
    <lineage>
        <taxon>Bacteria</taxon>
        <taxon>Thermotogati</taxon>
        <taxon>Deinococcota</taxon>
        <taxon>Deinococci</taxon>
        <taxon>Deinococcales</taxon>
        <taxon>Deinococcaceae</taxon>
        <taxon>Deinococcus</taxon>
    </lineage>
</organism>
<evidence type="ECO:0000313" key="2">
    <source>
        <dbReference type="EMBL" id="ASN83403.1"/>
    </source>
</evidence>
<keyword evidence="2" id="KW-0614">Plasmid</keyword>
<keyword evidence="1" id="KW-1133">Transmembrane helix</keyword>